<reference evidence="2 3" key="1">
    <citation type="submission" date="2016-11" db="EMBL/GenBank/DDBJ databases">
        <title>Draft Genome Sequences of Nine Cyanobacterial Strains from Diverse Habitats.</title>
        <authorList>
            <person name="Zhu T."/>
            <person name="Hou S."/>
            <person name="Lu X."/>
            <person name="Hess W.R."/>
        </authorList>
    </citation>
    <scope>NUCLEOTIDE SEQUENCE [LARGE SCALE GENOMIC DNA]</scope>
    <source>
        <strain evidence="2 3">5.2 s.c.1</strain>
    </source>
</reference>
<dbReference type="Gene3D" id="3.90.550.10">
    <property type="entry name" value="Spore Coat Polysaccharide Biosynthesis Protein SpsA, Chain A"/>
    <property type="match status" value="1"/>
</dbReference>
<dbReference type="InterPro" id="IPR001173">
    <property type="entry name" value="Glyco_trans_2-like"/>
</dbReference>
<evidence type="ECO:0000259" key="1">
    <source>
        <dbReference type="Pfam" id="PF00535"/>
    </source>
</evidence>
<comment type="caution">
    <text evidence="2">The sequence shown here is derived from an EMBL/GenBank/DDBJ whole genome shotgun (WGS) entry which is preliminary data.</text>
</comment>
<protein>
    <submittedName>
        <fullName evidence="2">Glycosyl transferase family 2</fullName>
    </submittedName>
</protein>
<name>A0A1U7HC36_9CHRO</name>
<evidence type="ECO:0000313" key="3">
    <source>
        <dbReference type="Proteomes" id="UP000185984"/>
    </source>
</evidence>
<dbReference type="InterPro" id="IPR050834">
    <property type="entry name" value="Glycosyltransf_2"/>
</dbReference>
<dbReference type="SUPFAM" id="SSF53448">
    <property type="entry name" value="Nucleotide-diphospho-sugar transferases"/>
    <property type="match status" value="1"/>
</dbReference>
<dbReference type="GO" id="GO:0016740">
    <property type="term" value="F:transferase activity"/>
    <property type="evidence" value="ECO:0007669"/>
    <property type="project" value="UniProtKB-KW"/>
</dbReference>
<dbReference type="PANTHER" id="PTHR43685:SF2">
    <property type="entry name" value="GLYCOSYLTRANSFERASE 2-LIKE DOMAIN-CONTAINING PROTEIN"/>
    <property type="match status" value="1"/>
</dbReference>
<dbReference type="PANTHER" id="PTHR43685">
    <property type="entry name" value="GLYCOSYLTRANSFERASE"/>
    <property type="match status" value="1"/>
</dbReference>
<dbReference type="AlphaFoldDB" id="A0A1U7HC36"/>
<feature type="domain" description="Glycosyltransferase 2-like" evidence="1">
    <location>
        <begin position="34"/>
        <end position="164"/>
    </location>
</feature>
<dbReference type="Proteomes" id="UP000185984">
    <property type="component" value="Unassembled WGS sequence"/>
</dbReference>
<keyword evidence="2" id="KW-0808">Transferase</keyword>
<dbReference type="RefSeq" id="WP_073551630.1">
    <property type="nucleotide sequence ID" value="NZ_CAWMVK010000024.1"/>
</dbReference>
<dbReference type="Pfam" id="PF00535">
    <property type="entry name" value="Glycos_transf_2"/>
    <property type="match status" value="1"/>
</dbReference>
<proteinExistence type="predicted"/>
<dbReference type="STRING" id="247279.NIES1031_22305"/>
<dbReference type="InterPro" id="IPR029044">
    <property type="entry name" value="Nucleotide-diphossugar_trans"/>
</dbReference>
<accession>A0A1U7HC36</accession>
<dbReference type="EMBL" id="MRCC01000030">
    <property type="protein sequence ID" value="OKH21124.1"/>
    <property type="molecule type" value="Genomic_DNA"/>
</dbReference>
<gene>
    <name evidence="2" type="ORF">NIES1031_22305</name>
</gene>
<evidence type="ECO:0000313" key="2">
    <source>
        <dbReference type="EMBL" id="OKH21124.1"/>
    </source>
</evidence>
<keyword evidence="3" id="KW-1185">Reference proteome</keyword>
<organism evidence="2 3">
    <name type="scientific">Chroogloeocystis siderophila 5.2 s.c.1</name>
    <dbReference type="NCBI Taxonomy" id="247279"/>
    <lineage>
        <taxon>Bacteria</taxon>
        <taxon>Bacillati</taxon>
        <taxon>Cyanobacteriota</taxon>
        <taxon>Cyanophyceae</taxon>
        <taxon>Oscillatoriophycideae</taxon>
        <taxon>Chroococcales</taxon>
        <taxon>Chroococcaceae</taxon>
        <taxon>Chroogloeocystis</taxon>
    </lineage>
</organism>
<sequence>MNRIDILPNSLESIKSQCPAIELVKEQKDRPLWSVMIPTYNRTKYLERTLKSLLNQALAPEVMQIEVVDNCSTEVDMEAVVKDIGQGRISFYRQPYNVGLTANLTACIQRSRGYLVHILHDDDVVLPGFYQHLQEAFEKEPTIGAAFCRYANIDENDRPVYIPKLEQSTAGIIANWIERIALEPLIQPPALVVKRSVYENIGGFHPELRYTCDWEMCKRIAAHYSVWYEPQILAYYRIHSASATSDVIKSGANVADRRKAIEISHAYLPSPLADQLSHKAEELSAINTLGAARRALSRGDTATTIVQIKEALKCSSSPKIVAALTLVPILAGIERMKQYSYKRAY</sequence>
<dbReference type="OrthoDB" id="5291101at2"/>